<feature type="transmembrane region" description="Helical" evidence="8">
    <location>
        <begin position="418"/>
        <end position="438"/>
    </location>
</feature>
<feature type="transmembrane region" description="Helical" evidence="8">
    <location>
        <begin position="168"/>
        <end position="197"/>
    </location>
</feature>
<name>A0AAV5RD26_STABA</name>
<comment type="subcellular location">
    <subcellularLocation>
        <location evidence="2 8">Cell membrane</location>
        <topology evidence="2 8">Multi-pass membrane protein</topology>
    </subcellularLocation>
</comment>
<evidence type="ECO:0000256" key="8">
    <source>
        <dbReference type="RuleBase" id="RU368066"/>
    </source>
</evidence>
<gene>
    <name evidence="9" type="ORF">DASB73_004290</name>
</gene>
<feature type="transmembrane region" description="Helical" evidence="8">
    <location>
        <begin position="382"/>
        <end position="406"/>
    </location>
</feature>
<feature type="transmembrane region" description="Helical" evidence="8">
    <location>
        <begin position="314"/>
        <end position="337"/>
    </location>
</feature>
<keyword evidence="7 8" id="KW-0472">Membrane</keyword>
<dbReference type="PANTHER" id="PTHR12385:SF4">
    <property type="entry name" value="PROTEIN PNS1"/>
    <property type="match status" value="1"/>
</dbReference>
<dbReference type="InterPro" id="IPR007603">
    <property type="entry name" value="Choline_transptr-like"/>
</dbReference>
<dbReference type="AlphaFoldDB" id="A0AAV5RD26"/>
<evidence type="ECO:0000313" key="9">
    <source>
        <dbReference type="EMBL" id="GMM49471.1"/>
    </source>
</evidence>
<comment type="function">
    <text evidence="1 8">Probably involved in transport through the plasma membrane.</text>
</comment>
<evidence type="ECO:0000256" key="3">
    <source>
        <dbReference type="ARBA" id="ARBA00007168"/>
    </source>
</evidence>
<keyword evidence="5 8" id="KW-0812">Transmembrane</keyword>
<evidence type="ECO:0000313" key="10">
    <source>
        <dbReference type="Proteomes" id="UP001362899"/>
    </source>
</evidence>
<evidence type="ECO:0000256" key="7">
    <source>
        <dbReference type="ARBA" id="ARBA00023136"/>
    </source>
</evidence>
<feature type="transmembrane region" description="Helical" evidence="8">
    <location>
        <begin position="127"/>
        <end position="147"/>
    </location>
</feature>
<evidence type="ECO:0000256" key="2">
    <source>
        <dbReference type="ARBA" id="ARBA00004651"/>
    </source>
</evidence>
<keyword evidence="6 8" id="KW-1133">Transmembrane helix</keyword>
<sequence>MASTEKEESEEEAVVKPEEPRIKWTEVPAIFMFVAIISGFIALSIIDLLDYSNTSCYNALFGDPRVKFFSPSILVVLSSCLGVTFILSIIYLACALRAPGWYLYISLILQIVVTLIGVIIHLVQTSWLSGALCIFWLFLSLFLYWVLRKNKRKSVVQMTIVSELISKNPSVIVISILGAIFCSACSVLVAADTIAGFGKSVSDECSVNRQLRPEGEFLGLLTFIAISHYMMVEVVKGSIRVATSSVFGWWYYVPNELFKASEFIRLHGVTWEGLFLALTYSSGSVCLSSFFLAISKLGAQVIGAWSQELMVSSVLAQTQDISAIVLAWVLSNCVWCLNSILSHFTNYVLVNVALYNHTYFKGVQQTMHLVTSQGGKTLINDCLAGGTFAFASWCIGTLSALAAYIYMRWIALYDTEGIYFVTSFIVIVSIQISSIILVSIPTGLQTVYVAFNNDPHILQETHPHIYELLMECL</sequence>
<feature type="transmembrane region" description="Helical" evidence="8">
    <location>
        <begin position="29"/>
        <end position="49"/>
    </location>
</feature>
<evidence type="ECO:0000256" key="4">
    <source>
        <dbReference type="ARBA" id="ARBA00015388"/>
    </source>
</evidence>
<evidence type="ECO:0000256" key="6">
    <source>
        <dbReference type="ARBA" id="ARBA00022989"/>
    </source>
</evidence>
<comment type="similarity">
    <text evidence="3 8">Belongs to the CTL (choline transporter-like) family.</text>
</comment>
<organism evidence="9 10">
    <name type="scientific">Starmerella bacillaris</name>
    <name type="common">Yeast</name>
    <name type="synonym">Candida zemplinina</name>
    <dbReference type="NCBI Taxonomy" id="1247836"/>
    <lineage>
        <taxon>Eukaryota</taxon>
        <taxon>Fungi</taxon>
        <taxon>Dikarya</taxon>
        <taxon>Ascomycota</taxon>
        <taxon>Saccharomycotina</taxon>
        <taxon>Dipodascomycetes</taxon>
        <taxon>Dipodascales</taxon>
        <taxon>Trichomonascaceae</taxon>
        <taxon>Starmerella</taxon>
    </lineage>
</organism>
<dbReference type="GO" id="GO:0005886">
    <property type="term" value="C:plasma membrane"/>
    <property type="evidence" value="ECO:0007669"/>
    <property type="project" value="UniProtKB-SubCell"/>
</dbReference>
<feature type="transmembrane region" description="Helical" evidence="8">
    <location>
        <begin position="274"/>
        <end position="294"/>
    </location>
</feature>
<protein>
    <recommendedName>
        <fullName evidence="4 8">Protein PNS1</fullName>
    </recommendedName>
</protein>
<dbReference type="PANTHER" id="PTHR12385">
    <property type="entry name" value="CHOLINE TRANSPORTER-LIKE (SLC FAMILY 44)"/>
    <property type="match status" value="1"/>
</dbReference>
<comment type="caution">
    <text evidence="9">The sequence shown here is derived from an EMBL/GenBank/DDBJ whole genome shotgun (WGS) entry which is preliminary data.</text>
</comment>
<accession>A0AAV5RD26</accession>
<evidence type="ECO:0000256" key="1">
    <source>
        <dbReference type="ARBA" id="ARBA00002957"/>
    </source>
</evidence>
<dbReference type="EMBL" id="BTGC01000001">
    <property type="protein sequence ID" value="GMM49471.1"/>
    <property type="molecule type" value="Genomic_DNA"/>
</dbReference>
<proteinExistence type="inferred from homology"/>
<feature type="transmembrane region" description="Helical" evidence="8">
    <location>
        <begin position="101"/>
        <end position="121"/>
    </location>
</feature>
<evidence type="ECO:0000256" key="5">
    <source>
        <dbReference type="ARBA" id="ARBA00022692"/>
    </source>
</evidence>
<reference evidence="9 10" key="1">
    <citation type="journal article" date="2023" name="Elife">
        <title>Identification of key yeast species and microbe-microbe interactions impacting larval growth of Drosophila in the wild.</title>
        <authorList>
            <person name="Mure A."/>
            <person name="Sugiura Y."/>
            <person name="Maeda R."/>
            <person name="Honda K."/>
            <person name="Sakurai N."/>
            <person name="Takahashi Y."/>
            <person name="Watada M."/>
            <person name="Katoh T."/>
            <person name="Gotoh A."/>
            <person name="Gotoh Y."/>
            <person name="Taniguchi I."/>
            <person name="Nakamura K."/>
            <person name="Hayashi T."/>
            <person name="Katayama T."/>
            <person name="Uemura T."/>
            <person name="Hattori Y."/>
        </authorList>
    </citation>
    <scope>NUCLEOTIDE SEQUENCE [LARGE SCALE GENOMIC DNA]</scope>
    <source>
        <strain evidence="9 10">SB-73</strain>
    </source>
</reference>
<feature type="transmembrane region" description="Helical" evidence="8">
    <location>
        <begin position="69"/>
        <end position="94"/>
    </location>
</feature>
<dbReference type="GO" id="GO:0022857">
    <property type="term" value="F:transmembrane transporter activity"/>
    <property type="evidence" value="ECO:0007669"/>
    <property type="project" value="UniProtKB-UniRule"/>
</dbReference>
<dbReference type="Proteomes" id="UP001362899">
    <property type="component" value="Unassembled WGS sequence"/>
</dbReference>
<keyword evidence="10" id="KW-1185">Reference proteome</keyword>
<dbReference type="Pfam" id="PF04515">
    <property type="entry name" value="Choline_transpo"/>
    <property type="match status" value="1"/>
</dbReference>